<evidence type="ECO:0000256" key="1">
    <source>
        <dbReference type="SAM" id="Phobius"/>
    </source>
</evidence>
<keyword evidence="1" id="KW-1133">Transmembrane helix</keyword>
<gene>
    <name evidence="2" type="ORF">PAPYR_12857</name>
</gene>
<keyword evidence="3" id="KW-1185">Reference proteome</keyword>
<evidence type="ECO:0000313" key="3">
    <source>
        <dbReference type="Proteomes" id="UP001141327"/>
    </source>
</evidence>
<comment type="caution">
    <text evidence="2">The sequence shown here is derived from an EMBL/GenBank/DDBJ whole genome shotgun (WGS) entry which is preliminary data.</text>
</comment>
<name>A0ABQ8U4S6_9EUKA</name>
<reference evidence="2" key="1">
    <citation type="journal article" date="2022" name="bioRxiv">
        <title>Genomics of Preaxostyla Flagellates Illuminates Evolutionary Transitions and the Path Towards Mitochondrial Loss.</title>
        <authorList>
            <person name="Novak L.V.F."/>
            <person name="Treitli S.C."/>
            <person name="Pyrih J."/>
            <person name="Halakuc P."/>
            <person name="Pipaliya S.V."/>
            <person name="Vacek V."/>
            <person name="Brzon O."/>
            <person name="Soukal P."/>
            <person name="Eme L."/>
            <person name="Dacks J.B."/>
            <person name="Karnkowska A."/>
            <person name="Elias M."/>
            <person name="Hampl V."/>
        </authorList>
    </citation>
    <scope>NUCLEOTIDE SEQUENCE</scope>
    <source>
        <strain evidence="2">RCP-MX</strain>
    </source>
</reference>
<keyword evidence="1" id="KW-0472">Membrane</keyword>
<feature type="transmembrane region" description="Helical" evidence="1">
    <location>
        <begin position="158"/>
        <end position="181"/>
    </location>
</feature>
<sequence>MVFTLSWFGQVSHPPPCLTSGTGTRRLHGKGASTFSFTSSENEASTQNGTDIQKFYQKNLTCHVSAGSRLVLLRTKQIATQSFIPEFSIFSSKKTASLLSSSGVGSTSSVLTMSLSSFNELWKRSALFLGTVGGALWLTRTRFRATSVVHYRDLPLMYRLALGVSSGSPVIILGLFVVCRLKRTCTASLMSD</sequence>
<dbReference type="EMBL" id="JAPMOS010000369">
    <property type="protein sequence ID" value="KAJ4452853.1"/>
    <property type="molecule type" value="Genomic_DNA"/>
</dbReference>
<proteinExistence type="predicted"/>
<organism evidence="2 3">
    <name type="scientific">Paratrimastix pyriformis</name>
    <dbReference type="NCBI Taxonomy" id="342808"/>
    <lineage>
        <taxon>Eukaryota</taxon>
        <taxon>Metamonada</taxon>
        <taxon>Preaxostyla</taxon>
        <taxon>Paratrimastigidae</taxon>
        <taxon>Paratrimastix</taxon>
    </lineage>
</organism>
<protein>
    <recommendedName>
        <fullName evidence="4">Transmembrane protein</fullName>
    </recommendedName>
</protein>
<accession>A0ABQ8U4S6</accession>
<keyword evidence="1" id="KW-0812">Transmembrane</keyword>
<evidence type="ECO:0000313" key="2">
    <source>
        <dbReference type="EMBL" id="KAJ4452853.1"/>
    </source>
</evidence>
<evidence type="ECO:0008006" key="4">
    <source>
        <dbReference type="Google" id="ProtNLM"/>
    </source>
</evidence>
<dbReference type="Proteomes" id="UP001141327">
    <property type="component" value="Unassembled WGS sequence"/>
</dbReference>